<dbReference type="EMBL" id="ML995477">
    <property type="protein sequence ID" value="KAF2145373.1"/>
    <property type="molecule type" value="Genomic_DNA"/>
</dbReference>
<feature type="region of interest" description="Disordered" evidence="1">
    <location>
        <begin position="344"/>
        <end position="363"/>
    </location>
</feature>
<evidence type="ECO:0000313" key="3">
    <source>
        <dbReference type="EMBL" id="KAF2145373.1"/>
    </source>
</evidence>
<protein>
    <recommendedName>
        <fullName evidence="2">DNA replication regulator Sld3 C-terminal domain-containing protein</fullName>
    </recommendedName>
</protein>
<evidence type="ECO:0000259" key="2">
    <source>
        <dbReference type="Pfam" id="PF08639"/>
    </source>
</evidence>
<evidence type="ECO:0000256" key="1">
    <source>
        <dbReference type="SAM" id="MobiDB-lite"/>
    </source>
</evidence>
<dbReference type="GeneID" id="54295402"/>
<dbReference type="Gene3D" id="1.20.58.2130">
    <property type="match status" value="1"/>
</dbReference>
<dbReference type="AlphaFoldDB" id="A0A6A6BPI7"/>
<feature type="compositionally biased region" description="Low complexity" evidence="1">
    <location>
        <begin position="1"/>
        <end position="12"/>
    </location>
</feature>
<feature type="compositionally biased region" description="Basic residues" evidence="1">
    <location>
        <begin position="347"/>
        <end position="358"/>
    </location>
</feature>
<reference evidence="3" key="1">
    <citation type="journal article" date="2020" name="Stud. Mycol.">
        <title>101 Dothideomycetes genomes: a test case for predicting lifestyles and emergence of pathogens.</title>
        <authorList>
            <person name="Haridas S."/>
            <person name="Albert R."/>
            <person name="Binder M."/>
            <person name="Bloem J."/>
            <person name="Labutti K."/>
            <person name="Salamov A."/>
            <person name="Andreopoulos B."/>
            <person name="Baker S."/>
            <person name="Barry K."/>
            <person name="Bills G."/>
            <person name="Bluhm B."/>
            <person name="Cannon C."/>
            <person name="Castanera R."/>
            <person name="Culley D."/>
            <person name="Daum C."/>
            <person name="Ezra D."/>
            <person name="Gonzalez J."/>
            <person name="Henrissat B."/>
            <person name="Kuo A."/>
            <person name="Liang C."/>
            <person name="Lipzen A."/>
            <person name="Lutzoni F."/>
            <person name="Magnuson J."/>
            <person name="Mondo S."/>
            <person name="Nolan M."/>
            <person name="Ohm R."/>
            <person name="Pangilinan J."/>
            <person name="Park H.-J."/>
            <person name="Ramirez L."/>
            <person name="Alfaro M."/>
            <person name="Sun H."/>
            <person name="Tritt A."/>
            <person name="Yoshinaga Y."/>
            <person name="Zwiers L.-H."/>
            <person name="Turgeon B."/>
            <person name="Goodwin S."/>
            <person name="Spatafora J."/>
            <person name="Crous P."/>
            <person name="Grigoriev I."/>
        </authorList>
    </citation>
    <scope>NUCLEOTIDE SEQUENCE</scope>
    <source>
        <strain evidence="3">CBS 121167</strain>
    </source>
</reference>
<feature type="compositionally biased region" description="Basic and acidic residues" evidence="1">
    <location>
        <begin position="680"/>
        <end position="696"/>
    </location>
</feature>
<dbReference type="GO" id="GO:0006270">
    <property type="term" value="P:DNA replication initiation"/>
    <property type="evidence" value="ECO:0007669"/>
    <property type="project" value="InterPro"/>
</dbReference>
<feature type="compositionally biased region" description="Polar residues" evidence="1">
    <location>
        <begin position="429"/>
        <end position="443"/>
    </location>
</feature>
<feature type="region of interest" description="Disordered" evidence="1">
    <location>
        <begin position="754"/>
        <end position="779"/>
    </location>
</feature>
<feature type="region of interest" description="Disordered" evidence="1">
    <location>
        <begin position="188"/>
        <end position="214"/>
    </location>
</feature>
<feature type="region of interest" description="Disordered" evidence="1">
    <location>
        <begin position="1"/>
        <end position="47"/>
    </location>
</feature>
<feature type="compositionally biased region" description="Basic and acidic residues" evidence="1">
    <location>
        <begin position="559"/>
        <end position="571"/>
    </location>
</feature>
<dbReference type="Pfam" id="PF08639">
    <property type="entry name" value="Sld3_STD"/>
    <property type="match status" value="1"/>
</dbReference>
<name>A0A6A6BPI7_9PEZI</name>
<dbReference type="InterPro" id="IPR013948">
    <property type="entry name" value="DNA_replication_reg_Sld3_C"/>
</dbReference>
<feature type="compositionally biased region" description="Low complexity" evidence="1">
    <location>
        <begin position="850"/>
        <end position="860"/>
    </location>
</feature>
<feature type="domain" description="DNA replication regulator Sld3 C-terminal" evidence="2">
    <location>
        <begin position="253"/>
        <end position="802"/>
    </location>
</feature>
<feature type="compositionally biased region" description="Polar residues" evidence="1">
    <location>
        <begin position="597"/>
        <end position="606"/>
    </location>
</feature>
<proteinExistence type="predicted"/>
<feature type="region of interest" description="Disordered" evidence="1">
    <location>
        <begin position="537"/>
        <end position="636"/>
    </location>
</feature>
<feature type="compositionally biased region" description="Acidic residues" evidence="1">
    <location>
        <begin position="915"/>
        <end position="926"/>
    </location>
</feature>
<dbReference type="InterPro" id="IPR042511">
    <property type="entry name" value="Sld3"/>
</dbReference>
<dbReference type="PANTHER" id="PTHR28067">
    <property type="entry name" value="DNA REPLICATION REGULATOR SLD3"/>
    <property type="match status" value="1"/>
</dbReference>
<evidence type="ECO:0000313" key="4">
    <source>
        <dbReference type="Proteomes" id="UP000799438"/>
    </source>
</evidence>
<feature type="region of interest" description="Disordered" evidence="1">
    <location>
        <begin position="829"/>
        <end position="946"/>
    </location>
</feature>
<organism evidence="3 4">
    <name type="scientific">Aplosporella prunicola CBS 121167</name>
    <dbReference type="NCBI Taxonomy" id="1176127"/>
    <lineage>
        <taxon>Eukaryota</taxon>
        <taxon>Fungi</taxon>
        <taxon>Dikarya</taxon>
        <taxon>Ascomycota</taxon>
        <taxon>Pezizomycotina</taxon>
        <taxon>Dothideomycetes</taxon>
        <taxon>Dothideomycetes incertae sedis</taxon>
        <taxon>Botryosphaeriales</taxon>
        <taxon>Aplosporellaceae</taxon>
        <taxon>Aplosporella</taxon>
    </lineage>
</organism>
<dbReference type="OrthoDB" id="5395343at2759"/>
<gene>
    <name evidence="3" type="ORF">K452DRAFT_243340</name>
</gene>
<feature type="compositionally biased region" description="Gly residues" evidence="1">
    <location>
        <begin position="861"/>
        <end position="871"/>
    </location>
</feature>
<sequence length="964" mass="103818">MVSASKANASVSAHERAGTRDTHHKAAPAESRKRKRGEDAPGQKRITIRPCPASVYDKPVHLTPVKLIDRAQLPLSFLDLVPPNSTVPSTRVFSAYIDVLERSKSNNSQEAPKILVTKSEADNALYAVEKVQRGAYALCKLGDWVKEADLGIVSKHRASIPHAHVLPESKRGNPASWWQTAALDAAPSIKPETTRSDLPRLSMQRPVPLPKSDSQSIFSVDPFTEPAQQPLSMEYSMVDAPEAPQERPQTADEVFQIIVQQYLEALYLSKTSLAFFAKGPLSRARAAFTSNDNAQMKLGDLAAFLRSILLQLGAMDKKYREKLPEIVKSMPIVGLSDDEEMAVPEKRAKKKSKPKKLKPGKEGLYPAEDEYVKKWWLDDRPGSPTGHGAESAEEMLKRRLGELRVRESMAQVILVLEILALESSPSFQAANAEDTQNETQAESQIGGGKKRKPKKPQDLNVLLDLILDKLCIWQSVEQDEILVKLSKSSREGSSGAVDPSPTKSGTSDKLKSFCIEVVIPFYMSRIPEKTAAINKRLGGPNALSPAKRPAPGSAVIRRRPNEAASKDDPTKKSKKPLQRVATENLHQPHSRRPSLARSASDTSSLPQLKRESSEAPSLSSIPLKDSQSTSSRNSLSQFQRFARREIDLSAMSSATEAKLKKKAHIEQELQNAISTLKKPNRGEAVKEYADSADRRRPGLGRKASGARKPAQTVQITATPKRSRRARDAAAGAAVVEATPNFRGAARFAAQQQLQQQQQHEAAVPFSSDPVIPSSAVRPPASAVVPGSALRHAGLAVEDTPSRPPGAKTVAFAGLGGAARTPVSKFAMKLQSVSEEKKGTREEGEEEETTRGPPAFKLPAAPGGGGGGGGGTARASRGLGDAPSVVPSTPIKTHGASPGFMDSPIIGSSPPVVEGGEGEGDDDDVEVGEVATPQARKGKDRGGNILDADDEVDIYGALGWDDELV</sequence>
<accession>A0A6A6BPI7</accession>
<feature type="region of interest" description="Disordered" evidence="1">
    <location>
        <begin position="672"/>
        <end position="725"/>
    </location>
</feature>
<dbReference type="GO" id="GO:0031261">
    <property type="term" value="C:DNA replication preinitiation complex"/>
    <property type="evidence" value="ECO:0007669"/>
    <property type="project" value="TreeGrafter"/>
</dbReference>
<feature type="region of interest" description="Disordered" evidence="1">
    <location>
        <begin position="429"/>
        <end position="454"/>
    </location>
</feature>
<dbReference type="PANTHER" id="PTHR28067:SF1">
    <property type="entry name" value="DNA REPLICATION REGULATOR SLD3"/>
    <property type="match status" value="1"/>
</dbReference>
<feature type="region of interest" description="Disordered" evidence="1">
    <location>
        <begin position="487"/>
        <end position="507"/>
    </location>
</feature>
<dbReference type="Proteomes" id="UP000799438">
    <property type="component" value="Unassembled WGS sequence"/>
</dbReference>
<dbReference type="RefSeq" id="XP_033401085.1">
    <property type="nucleotide sequence ID" value="XM_033537906.1"/>
</dbReference>
<keyword evidence="4" id="KW-1185">Reference proteome</keyword>
<feature type="compositionally biased region" description="Low complexity" evidence="1">
    <location>
        <begin position="626"/>
        <end position="636"/>
    </location>
</feature>